<gene>
    <name evidence="2" type="ORF">SYNPS1DRAFT_30710</name>
</gene>
<sequence>MSFSRRKVAVLRCFPAAERYLNHYAIYEGRNLVGTLPKTNKVPHFPDAADGAWREAYPPRFDETLNGYLVDDAPYHDLNFPDFPFLYVEIEARASGECHVRCLSDSPSITRDDIHGEALGQGQTYALGHRSILYFAHFKCEFTVIRAADDPPANDNEAASLTPTLILSRHDGSDDSDATQRPNGGIRPRTSSSQIEYNSATHALLQSQSQDRQSAVVISQGHINEEEEEGAASTRAMDQQSHSPSPSKQADASSVTSTVIIDRSDEELWIDEDISLPSQFASSQLTSLQHTQLHALSHMRLNSVQQQQQSSLLDTNRHIQADREEGGHLSGRSSKHGTAESPYPTISPFSESYDKLPAALHPAHYGQSPRRSQLHRIEDEIMLPSLQSQPRDGIDCGKIDAMLHAKKPVSKGESTLPDHRNVVGTSTSAGKSPLWPCLNPSPGEQRVWASEHAVKSWAKQVPTELAEMEHLDAAPPATEEEEEGERPSLSDSDGNEYYSGVRVMEGVRSTTRSSIGISAIQQLERRRIIRLNRYLRREAKKKRAEAEAAASHGSSSKQASTSSASASASASSKAATTEHVEEDGSISSSRKRGRSGRARRVYDPDVFRNLMSQASLKSSIAKATTFGPKSTHHHSPLMRKSNTSTRASGQSILRCVLL</sequence>
<feature type="region of interest" description="Disordered" evidence="1">
    <location>
        <begin position="167"/>
        <end position="192"/>
    </location>
</feature>
<feature type="region of interest" description="Disordered" evidence="1">
    <location>
        <begin position="410"/>
        <end position="436"/>
    </location>
</feature>
<feature type="region of interest" description="Disordered" evidence="1">
    <location>
        <begin position="626"/>
        <end position="646"/>
    </location>
</feature>
<feature type="region of interest" description="Disordered" evidence="1">
    <location>
        <begin position="224"/>
        <end position="256"/>
    </location>
</feature>
<feature type="compositionally biased region" description="Basic residues" evidence="1">
    <location>
        <begin position="589"/>
        <end position="599"/>
    </location>
</feature>
<proteinExistence type="predicted"/>
<feature type="region of interest" description="Disordered" evidence="1">
    <location>
        <begin position="545"/>
        <end position="600"/>
    </location>
</feature>
<dbReference type="OrthoDB" id="10569960at2759"/>
<reference evidence="3" key="1">
    <citation type="journal article" date="2018" name="Nat. Microbiol.">
        <title>Leveraging single-cell genomics to expand the fungal tree of life.</title>
        <authorList>
            <person name="Ahrendt S.R."/>
            <person name="Quandt C.A."/>
            <person name="Ciobanu D."/>
            <person name="Clum A."/>
            <person name="Salamov A."/>
            <person name="Andreopoulos B."/>
            <person name="Cheng J.F."/>
            <person name="Woyke T."/>
            <person name="Pelin A."/>
            <person name="Henrissat B."/>
            <person name="Reynolds N.K."/>
            <person name="Benny G.L."/>
            <person name="Smith M.E."/>
            <person name="James T.Y."/>
            <person name="Grigoriev I.V."/>
        </authorList>
    </citation>
    <scope>NUCLEOTIDE SEQUENCE [LARGE SCALE GENOMIC DNA]</scope>
    <source>
        <strain evidence="3">Benny S71-1</strain>
    </source>
</reference>
<dbReference type="EMBL" id="KZ990896">
    <property type="protein sequence ID" value="RKP23537.1"/>
    <property type="molecule type" value="Genomic_DNA"/>
</dbReference>
<evidence type="ECO:0000313" key="2">
    <source>
        <dbReference type="EMBL" id="RKP23537.1"/>
    </source>
</evidence>
<keyword evidence="3" id="KW-1185">Reference proteome</keyword>
<feature type="compositionally biased region" description="Low complexity" evidence="1">
    <location>
        <begin position="547"/>
        <end position="575"/>
    </location>
</feature>
<feature type="region of interest" description="Disordered" evidence="1">
    <location>
        <begin position="473"/>
        <end position="497"/>
    </location>
</feature>
<evidence type="ECO:0000256" key="1">
    <source>
        <dbReference type="SAM" id="MobiDB-lite"/>
    </source>
</evidence>
<evidence type="ECO:0000313" key="3">
    <source>
        <dbReference type="Proteomes" id="UP000278143"/>
    </source>
</evidence>
<organism evidence="2 3">
    <name type="scientific">Syncephalis pseudoplumigaleata</name>
    <dbReference type="NCBI Taxonomy" id="1712513"/>
    <lineage>
        <taxon>Eukaryota</taxon>
        <taxon>Fungi</taxon>
        <taxon>Fungi incertae sedis</taxon>
        <taxon>Zoopagomycota</taxon>
        <taxon>Zoopagomycotina</taxon>
        <taxon>Zoopagomycetes</taxon>
        <taxon>Zoopagales</taxon>
        <taxon>Piptocephalidaceae</taxon>
        <taxon>Syncephalis</taxon>
    </lineage>
</organism>
<protein>
    <submittedName>
        <fullName evidence="2">Uncharacterized protein</fullName>
    </submittedName>
</protein>
<accession>A0A4P9YUB0</accession>
<dbReference type="Proteomes" id="UP000278143">
    <property type="component" value="Unassembled WGS sequence"/>
</dbReference>
<name>A0A4P9YUB0_9FUNG</name>
<feature type="compositionally biased region" description="Polar residues" evidence="1">
    <location>
        <begin position="236"/>
        <end position="256"/>
    </location>
</feature>
<dbReference type="AlphaFoldDB" id="A0A4P9YUB0"/>
<feature type="region of interest" description="Disordered" evidence="1">
    <location>
        <begin position="324"/>
        <end position="350"/>
    </location>
</feature>